<evidence type="ECO:0000256" key="10">
    <source>
        <dbReference type="NCBIfam" id="TIGR00260"/>
    </source>
</evidence>
<keyword evidence="7" id="KW-0791">Threonine biosynthesis</keyword>
<evidence type="ECO:0000256" key="4">
    <source>
        <dbReference type="ARBA" id="ARBA00013028"/>
    </source>
</evidence>
<feature type="modified residue" description="N6-(pyridoxal phosphate)lysine" evidence="11">
    <location>
        <position position="105"/>
    </location>
</feature>
<evidence type="ECO:0000256" key="7">
    <source>
        <dbReference type="ARBA" id="ARBA00022697"/>
    </source>
</evidence>
<organism evidence="14 15">
    <name type="scientific">Legionella fallonii LLAP-10</name>
    <dbReference type="NCBI Taxonomy" id="1212491"/>
    <lineage>
        <taxon>Bacteria</taxon>
        <taxon>Pseudomonadati</taxon>
        <taxon>Pseudomonadota</taxon>
        <taxon>Gammaproteobacteria</taxon>
        <taxon>Legionellales</taxon>
        <taxon>Legionellaceae</taxon>
        <taxon>Legionella</taxon>
    </lineage>
</organism>
<dbReference type="Gene3D" id="3.40.50.1100">
    <property type="match status" value="2"/>
</dbReference>
<comment type="pathway">
    <text evidence="2">Amino-acid biosynthesis; L-threonine biosynthesis; L-threonine from L-aspartate: step 5/5.</text>
</comment>
<evidence type="ECO:0000256" key="1">
    <source>
        <dbReference type="ARBA" id="ARBA00001933"/>
    </source>
</evidence>
<gene>
    <name evidence="14" type="ORF">LFA_1583</name>
</gene>
<evidence type="ECO:0000256" key="2">
    <source>
        <dbReference type="ARBA" id="ARBA00004979"/>
    </source>
</evidence>
<dbReference type="Gene3D" id="3.90.1380.10">
    <property type="entry name" value="Threonine synthase, N-terminal domain"/>
    <property type="match status" value="1"/>
</dbReference>
<dbReference type="EC" id="4.2.3.1" evidence="4 10"/>
<name>A0A098G3E0_9GAMM</name>
<evidence type="ECO:0000259" key="12">
    <source>
        <dbReference type="Pfam" id="PF00291"/>
    </source>
</evidence>
<dbReference type="GO" id="GO:0004795">
    <property type="term" value="F:threonine synthase activity"/>
    <property type="evidence" value="ECO:0007669"/>
    <property type="project" value="UniProtKB-UniRule"/>
</dbReference>
<proteinExistence type="inferred from homology"/>
<dbReference type="PANTHER" id="PTHR43515">
    <property type="entry name" value="THREONINE SYNTHASE-LIKE 1"/>
    <property type="match status" value="1"/>
</dbReference>
<dbReference type="InterPro" id="IPR004450">
    <property type="entry name" value="Thr_synthase-like"/>
</dbReference>
<dbReference type="PANTHER" id="PTHR43515:SF1">
    <property type="entry name" value="THREONINE SYNTHASE-LIKE 1"/>
    <property type="match status" value="1"/>
</dbReference>
<dbReference type="InterPro" id="IPR036052">
    <property type="entry name" value="TrpB-like_PALP_sf"/>
</dbReference>
<dbReference type="Pfam" id="PF14821">
    <property type="entry name" value="Thr_synth_N"/>
    <property type="match status" value="1"/>
</dbReference>
<dbReference type="InterPro" id="IPR000634">
    <property type="entry name" value="Ser/Thr_deHydtase_PyrdxlP-BS"/>
</dbReference>
<dbReference type="InterPro" id="IPR037158">
    <property type="entry name" value="Thr_synth_N_sf"/>
</dbReference>
<evidence type="ECO:0000259" key="13">
    <source>
        <dbReference type="Pfam" id="PF14821"/>
    </source>
</evidence>
<evidence type="ECO:0000256" key="3">
    <source>
        <dbReference type="ARBA" id="ARBA00005517"/>
    </source>
</evidence>
<feature type="domain" description="Tryptophan synthase beta chain-like PALP" evidence="12">
    <location>
        <begin position="85"/>
        <end position="359"/>
    </location>
</feature>
<dbReference type="AlphaFoldDB" id="A0A098G3E0"/>
<dbReference type="Pfam" id="PF00291">
    <property type="entry name" value="PALP"/>
    <property type="match status" value="1"/>
</dbReference>
<evidence type="ECO:0000256" key="11">
    <source>
        <dbReference type="PIRSR" id="PIRSR604450-51"/>
    </source>
</evidence>
<sequence>MNYISTRNHLHSLSLSEAMQQGLASDGGLFLPEQMPIIDEPLALSNKTYAEFSYVLLKDFFKTDELAHSLMAICERAFQSPIPLKQLNKNTFVLELFHGPTSSFKDFGALFLAECLSGTNNKKKTILVATSGDTGSAVASAFYRKPNYKVVILYPEGQVSVKQEQQMTCWRENIFAFAVNGNFDQCQQLVKSAFQDPLCSSSTELSSANSINIGRLLPQISYYAYTSLQFYKNNQQKPGFIIPSGNLGNATAAYWAKAMGFPIRAIVLATNTNRVISDYLNSGIYQARPSIKTIANAMDVGNPSNLERLHHLFSSFTSFKENVQSISANDCIINQTISDVYKQYGYISCPHTATAFYSRNQLDKQPWIVVATADPCKFDQIIEPIIHVKVPIAPQLQRLLDKPQRFFRMEANLNALRKVLNE</sequence>
<dbReference type="PROSITE" id="PS00165">
    <property type="entry name" value="DEHYDRATASE_SER_THR"/>
    <property type="match status" value="1"/>
</dbReference>
<dbReference type="OrthoDB" id="9763107at2"/>
<comment type="cofactor">
    <cofactor evidence="1 11">
        <name>pyridoxal 5'-phosphate</name>
        <dbReference type="ChEBI" id="CHEBI:597326"/>
    </cofactor>
</comment>
<evidence type="ECO:0000256" key="6">
    <source>
        <dbReference type="ARBA" id="ARBA00022605"/>
    </source>
</evidence>
<dbReference type="NCBIfam" id="TIGR00260">
    <property type="entry name" value="thrC"/>
    <property type="match status" value="1"/>
</dbReference>
<dbReference type="GO" id="GO:0030170">
    <property type="term" value="F:pyridoxal phosphate binding"/>
    <property type="evidence" value="ECO:0007669"/>
    <property type="project" value="InterPro"/>
</dbReference>
<reference evidence="15" key="1">
    <citation type="submission" date="2014-09" db="EMBL/GenBank/DDBJ databases">
        <authorList>
            <person name="Gomez-Valero L."/>
        </authorList>
    </citation>
    <scope>NUCLEOTIDE SEQUENCE [LARGE SCALE GENOMIC DNA]</scope>
    <source>
        <strain evidence="15">ATCC700992</strain>
    </source>
</reference>
<evidence type="ECO:0000256" key="9">
    <source>
        <dbReference type="ARBA" id="ARBA00049144"/>
    </source>
</evidence>
<comment type="catalytic activity">
    <reaction evidence="9">
        <text>O-phospho-L-homoserine + H2O = L-threonine + phosphate</text>
        <dbReference type="Rhea" id="RHEA:10840"/>
        <dbReference type="ChEBI" id="CHEBI:15377"/>
        <dbReference type="ChEBI" id="CHEBI:43474"/>
        <dbReference type="ChEBI" id="CHEBI:57590"/>
        <dbReference type="ChEBI" id="CHEBI:57926"/>
        <dbReference type="EC" id="4.2.3.1"/>
    </reaction>
</comment>
<dbReference type="GO" id="GO:0005737">
    <property type="term" value="C:cytoplasm"/>
    <property type="evidence" value="ECO:0007669"/>
    <property type="project" value="TreeGrafter"/>
</dbReference>
<dbReference type="GO" id="GO:0009088">
    <property type="term" value="P:threonine biosynthetic process"/>
    <property type="evidence" value="ECO:0007669"/>
    <property type="project" value="UniProtKB-UniRule"/>
</dbReference>
<evidence type="ECO:0000256" key="5">
    <source>
        <dbReference type="ARBA" id="ARBA00018679"/>
    </source>
</evidence>
<dbReference type="HOGENOM" id="CLU_015170_0_0_6"/>
<dbReference type="EMBL" id="LN614827">
    <property type="protein sequence ID" value="CEG56992.1"/>
    <property type="molecule type" value="Genomic_DNA"/>
</dbReference>
<evidence type="ECO:0000313" key="15">
    <source>
        <dbReference type="Proteomes" id="UP000032430"/>
    </source>
</evidence>
<dbReference type="SUPFAM" id="SSF53686">
    <property type="entry name" value="Tryptophan synthase beta subunit-like PLP-dependent enzymes"/>
    <property type="match status" value="1"/>
</dbReference>
<evidence type="ECO:0000313" key="14">
    <source>
        <dbReference type="EMBL" id="CEG56992.1"/>
    </source>
</evidence>
<feature type="domain" description="Threonine synthase N-terminal" evidence="13">
    <location>
        <begin position="2"/>
        <end position="78"/>
    </location>
</feature>
<keyword evidence="8 11" id="KW-0663">Pyridoxal phosphate</keyword>
<evidence type="ECO:0000256" key="8">
    <source>
        <dbReference type="ARBA" id="ARBA00022898"/>
    </source>
</evidence>
<keyword evidence="6" id="KW-0028">Amino-acid biosynthesis</keyword>
<dbReference type="STRING" id="1212491.LFA_1583"/>
<dbReference type="RefSeq" id="WP_045095564.1">
    <property type="nucleotide sequence ID" value="NZ_LN614827.1"/>
</dbReference>
<protein>
    <recommendedName>
        <fullName evidence="5 10">Threonine synthase</fullName>
        <ecNumber evidence="4 10">4.2.3.1</ecNumber>
    </recommendedName>
</protein>
<comment type="similarity">
    <text evidence="3">Belongs to the threonine synthase family.</text>
</comment>
<dbReference type="InterPro" id="IPR001926">
    <property type="entry name" value="TrpB-like_PALP"/>
</dbReference>
<dbReference type="KEGG" id="lfa:LFA_1583"/>
<accession>A0A098G3E0</accession>
<keyword evidence="15" id="KW-1185">Reference proteome</keyword>
<dbReference type="UniPathway" id="UPA00050">
    <property type="reaction ID" value="UER00065"/>
</dbReference>
<dbReference type="InterPro" id="IPR029144">
    <property type="entry name" value="Thr_synth_N"/>
</dbReference>
<dbReference type="Proteomes" id="UP000032430">
    <property type="component" value="Chromosome I"/>
</dbReference>